<evidence type="ECO:0000256" key="1">
    <source>
        <dbReference type="SAM" id="Phobius"/>
    </source>
</evidence>
<accession>A0A853CAC9</accession>
<gene>
    <name evidence="2" type="ORF">HNR19_004300</name>
</gene>
<organism evidence="2 3">
    <name type="scientific">Nocardioides thalensis</name>
    <dbReference type="NCBI Taxonomy" id="1914755"/>
    <lineage>
        <taxon>Bacteria</taxon>
        <taxon>Bacillati</taxon>
        <taxon>Actinomycetota</taxon>
        <taxon>Actinomycetes</taxon>
        <taxon>Propionibacteriales</taxon>
        <taxon>Nocardioidaceae</taxon>
        <taxon>Nocardioides</taxon>
    </lineage>
</organism>
<keyword evidence="1" id="KW-1133">Transmembrane helix</keyword>
<comment type="caution">
    <text evidence="2">The sequence shown here is derived from an EMBL/GenBank/DDBJ whole genome shotgun (WGS) entry which is preliminary data.</text>
</comment>
<feature type="transmembrane region" description="Helical" evidence="1">
    <location>
        <begin position="98"/>
        <end position="116"/>
    </location>
</feature>
<feature type="transmembrane region" description="Helical" evidence="1">
    <location>
        <begin position="65"/>
        <end position="86"/>
    </location>
</feature>
<evidence type="ECO:0008006" key="4">
    <source>
        <dbReference type="Google" id="ProtNLM"/>
    </source>
</evidence>
<evidence type="ECO:0000313" key="3">
    <source>
        <dbReference type="Proteomes" id="UP000530424"/>
    </source>
</evidence>
<evidence type="ECO:0000313" key="2">
    <source>
        <dbReference type="EMBL" id="NYJ03602.1"/>
    </source>
</evidence>
<feature type="transmembrane region" description="Helical" evidence="1">
    <location>
        <begin position="41"/>
        <end position="58"/>
    </location>
</feature>
<proteinExistence type="predicted"/>
<keyword evidence="1" id="KW-0812">Transmembrane</keyword>
<dbReference type="EMBL" id="JACCFP010000001">
    <property type="protein sequence ID" value="NYJ03602.1"/>
    <property type="molecule type" value="Genomic_DNA"/>
</dbReference>
<protein>
    <recommendedName>
        <fullName evidence="4">Transmembrane protein</fullName>
    </recommendedName>
</protein>
<sequence>MFSETTYYRVGIAWAIGTTLFLVLAAGALGVIGEGGERDRIYLGVIVVLVAGSLIARLRARAMAVALAVTAASLGVTFAVSLMAGWDDLPGASVLELLGLNAMFAALYGFAGWLFWMAGGATRFPQENGSSVR</sequence>
<dbReference type="Proteomes" id="UP000530424">
    <property type="component" value="Unassembled WGS sequence"/>
</dbReference>
<reference evidence="2 3" key="1">
    <citation type="submission" date="2020-07" db="EMBL/GenBank/DDBJ databases">
        <title>Sequencing the genomes of 1000 actinobacteria strains.</title>
        <authorList>
            <person name="Klenk H.-P."/>
        </authorList>
    </citation>
    <scope>NUCLEOTIDE SEQUENCE [LARGE SCALE GENOMIC DNA]</scope>
    <source>
        <strain evidence="2 3">DSM 103833</strain>
    </source>
</reference>
<keyword evidence="3" id="KW-1185">Reference proteome</keyword>
<dbReference type="AlphaFoldDB" id="A0A853CAC9"/>
<keyword evidence="1" id="KW-0472">Membrane</keyword>
<dbReference type="RefSeq" id="WP_179669883.1">
    <property type="nucleotide sequence ID" value="NZ_JACCFP010000001.1"/>
</dbReference>
<feature type="transmembrane region" description="Helical" evidence="1">
    <location>
        <begin position="7"/>
        <end position="29"/>
    </location>
</feature>
<name>A0A853CAC9_9ACTN</name>